<dbReference type="SUPFAM" id="SSF52540">
    <property type="entry name" value="P-loop containing nucleoside triphosphate hydrolases"/>
    <property type="match status" value="2"/>
</dbReference>
<dbReference type="GO" id="GO:0140359">
    <property type="term" value="F:ABC-type transporter activity"/>
    <property type="evidence" value="ECO:0007669"/>
    <property type="project" value="InterPro"/>
</dbReference>
<feature type="transmembrane region" description="Helical" evidence="10">
    <location>
        <begin position="1194"/>
        <end position="1216"/>
    </location>
</feature>
<dbReference type="EMBL" id="CM032189">
    <property type="protein sequence ID" value="KAG7087521.1"/>
    <property type="molecule type" value="Genomic_DNA"/>
</dbReference>
<dbReference type="InterPro" id="IPR027417">
    <property type="entry name" value="P-loop_NTPase"/>
</dbReference>
<dbReference type="OrthoDB" id="245989at2759"/>
<dbReference type="InterPro" id="IPR034001">
    <property type="entry name" value="ABCG_PDR_1"/>
</dbReference>
<keyword evidence="6" id="KW-0067">ATP-binding</keyword>
<comment type="similarity">
    <text evidence="2">Belongs to the ABC transporter superfamily. ABCG family. PDR (TC 3.A.1.205) subfamily.</text>
</comment>
<evidence type="ECO:0000313" key="13">
    <source>
        <dbReference type="Proteomes" id="UP001049176"/>
    </source>
</evidence>
<feature type="transmembrane region" description="Helical" evidence="10">
    <location>
        <begin position="1347"/>
        <end position="1365"/>
    </location>
</feature>
<evidence type="ECO:0000256" key="4">
    <source>
        <dbReference type="ARBA" id="ARBA00022692"/>
    </source>
</evidence>
<reference evidence="12" key="1">
    <citation type="journal article" date="2021" name="Genome Biol. Evol.">
        <title>The assembled and annotated genome of the fairy-ring fungus Marasmius oreades.</title>
        <authorList>
            <person name="Hiltunen M."/>
            <person name="Ament-Velasquez S.L."/>
            <person name="Johannesson H."/>
        </authorList>
    </citation>
    <scope>NUCLEOTIDE SEQUENCE</scope>
    <source>
        <strain evidence="12">03SP1</strain>
    </source>
</reference>
<evidence type="ECO:0000256" key="5">
    <source>
        <dbReference type="ARBA" id="ARBA00022741"/>
    </source>
</evidence>
<dbReference type="PROSITE" id="PS50893">
    <property type="entry name" value="ABC_TRANSPORTER_2"/>
    <property type="match status" value="2"/>
</dbReference>
<evidence type="ECO:0000256" key="8">
    <source>
        <dbReference type="ARBA" id="ARBA00023136"/>
    </source>
</evidence>
<dbReference type="Proteomes" id="UP001049176">
    <property type="component" value="Chromosome 9"/>
</dbReference>
<feature type="domain" description="ABC transporter" evidence="11">
    <location>
        <begin position="749"/>
        <end position="984"/>
    </location>
</feature>
<dbReference type="Pfam" id="PF01061">
    <property type="entry name" value="ABC2_membrane"/>
    <property type="match status" value="2"/>
</dbReference>
<evidence type="ECO:0000256" key="7">
    <source>
        <dbReference type="ARBA" id="ARBA00022989"/>
    </source>
</evidence>
<protein>
    <recommendedName>
        <fullName evidence="11">ABC transporter domain-containing protein</fullName>
    </recommendedName>
</protein>
<feature type="transmembrane region" description="Helical" evidence="10">
    <location>
        <begin position="655"/>
        <end position="677"/>
    </location>
</feature>
<feature type="transmembrane region" description="Helical" evidence="10">
    <location>
        <begin position="1156"/>
        <end position="1182"/>
    </location>
</feature>
<gene>
    <name evidence="12" type="ORF">E1B28_013480</name>
</gene>
<dbReference type="GO" id="GO:0016020">
    <property type="term" value="C:membrane"/>
    <property type="evidence" value="ECO:0007669"/>
    <property type="project" value="UniProtKB-SubCell"/>
</dbReference>
<dbReference type="FunFam" id="3.40.50.300:FF:000054">
    <property type="entry name" value="ABC multidrug transporter atrF"/>
    <property type="match status" value="1"/>
</dbReference>
<comment type="caution">
    <text evidence="12">The sequence shown here is derived from an EMBL/GenBank/DDBJ whole genome shotgun (WGS) entry which is preliminary data.</text>
</comment>
<accession>A0A9P7RPQ0</accession>
<dbReference type="InterPro" id="IPR034003">
    <property type="entry name" value="ABCG_PDR_2"/>
</dbReference>
<dbReference type="InterPro" id="IPR017871">
    <property type="entry name" value="ABC_transporter-like_CS"/>
</dbReference>
<keyword evidence="5" id="KW-0547">Nucleotide-binding</keyword>
<evidence type="ECO:0000259" key="11">
    <source>
        <dbReference type="PROSITE" id="PS50893"/>
    </source>
</evidence>
<evidence type="ECO:0000256" key="10">
    <source>
        <dbReference type="SAM" id="Phobius"/>
    </source>
</evidence>
<keyword evidence="13" id="KW-1185">Reference proteome</keyword>
<dbReference type="CDD" id="cd03232">
    <property type="entry name" value="ABCG_PDR_domain2"/>
    <property type="match status" value="1"/>
</dbReference>
<dbReference type="GeneID" id="66082555"/>
<evidence type="ECO:0000313" key="12">
    <source>
        <dbReference type="EMBL" id="KAG7087521.1"/>
    </source>
</evidence>
<keyword evidence="3" id="KW-0813">Transport</keyword>
<comment type="subcellular location">
    <subcellularLocation>
        <location evidence="1">Membrane</location>
        <topology evidence="1">Multi-pass membrane protein</topology>
    </subcellularLocation>
</comment>
<dbReference type="KEGG" id="more:E1B28_013480"/>
<sequence>MDKAPASRELGVLFSNLSVLGSGSAASYHLTFESFFNPRHLSDFLNEFLRPPRKRILDEFEGVVWPGQMLLVLGRPSAGCSTLLKTLSCQTHSFSSVEGSVHLGPFTPAEISSRLRGDVTYCPEDDIHFPTLTVHQTLSFAATTRTPRGSTPQQFRSQLVDVLQNILGLSHTRNTVVGNEALRGVSGGEKKRVSVGEMLAVRSSLGCWDNTTRGLDSSTALDLIRHFRTATSLPKGRLTTIMALYQASDALYDVFDKTCLLYQGRMVYFGPAHMARAYFEELGFERASEGQTVGDFLVSVTDPNERIVRNGFESSAPRTPAEFAQRFLDSELGRLNREEMQTYRRDILGTEPNKAQQLKDRYMESIAQDKSRSLPKTSPFTVSMWAQLLALMMRRVHILRGSIRDQFMIFASFVIFGIVLGTVYYNSPVSTDAYFSRAGALFYTVLFLTLSSMSEIPILFSQRPIVIRQYHAALYLPFLEALSQTLVDIPISFITTLVYSIIIYFMVGLQTTAAQFFTFFVTLFALAMTMKVFIRSLSAAVGSPAPAQTLAGVALLALILYTGFALPRPSMIGGLRWITYLNPSRWGFEILMSNEFHTINATCSNLVPSGPGYSDNLNVSLANQACATLGKVPGQSTVDGNAYIDLSYQYKYVNAWRNLGIVFAYGVLFLLLLLVFTEINTWIATQREVTYFTRTSSGVSPLLDNGAGDEEASVAEKDSSAAPGPTTKPSSTTGPNTQTQPRKIFTWHHLTYDVPIAGGDTRRLLDNVSGFVAPGKLTALMGASGAGKTTLLNTLAQRISIGVVSGDVFVGGKTLPADFQAQTGYCQQLDVHLPTCTVREALSFSAKLRQPKYVPVAEKEAYVDTVLRMCGLENYEHAIIGSLNLEFSKRTTIAVELAAKPELLLFLDEPTTGLDSQSAWAIVTFLKELAREGQAVLCTIHQPSAELFNMFDRILLLKSGGQTVYQGELGTHGRSLIKYFEQNGARQCPTDANPAEYMLDVIGAGVGHDKIDTGNDWHQIWVTSPESKRLDQELDGILENGRKNSDVDARQRGEFASSWYTQMTTLLKRDFQRHWRDPMYMMNKLMLNIIGGVFMGFTFFQAKDTLQGTQDKVFATFMAFILSAPIGDQIHIPFIQTRSIYELRERASRIYSWTALTTAQLIAETVLNVIGSTVFFVIWYWIVGLPTDRAGYSYLMMGFTFPFFYTSFVLSLAAMAPSSLIASLLYFGLFTFAVTFTGMLQPYRRLGWWKWMYRVNPFTYLVEGFAGQAVGHAELTCSSIELVPITPPSGMSCHQYLDPFIQNASGYLADSTPGSSCLYCAARTTDEFLDANFHIQYSHHWRDLGVVWGYVVFNVVAIFVLTYVFRIRGIRLRGSHD</sequence>
<evidence type="ECO:0000256" key="2">
    <source>
        <dbReference type="ARBA" id="ARBA00006012"/>
    </source>
</evidence>
<feature type="transmembrane region" description="Helical" evidence="10">
    <location>
        <begin position="546"/>
        <end position="566"/>
    </location>
</feature>
<keyword evidence="7 10" id="KW-1133">Transmembrane helix</keyword>
<dbReference type="SMART" id="SM00382">
    <property type="entry name" value="AAA"/>
    <property type="match status" value="2"/>
</dbReference>
<feature type="transmembrane region" description="Helical" evidence="10">
    <location>
        <begin position="1114"/>
        <end position="1135"/>
    </location>
</feature>
<feature type="region of interest" description="Disordered" evidence="9">
    <location>
        <begin position="702"/>
        <end position="740"/>
    </location>
</feature>
<feature type="transmembrane region" description="Helical" evidence="10">
    <location>
        <begin position="440"/>
        <end position="460"/>
    </location>
</feature>
<feature type="domain" description="ABC transporter" evidence="11">
    <location>
        <begin position="39"/>
        <end position="288"/>
    </location>
</feature>
<dbReference type="Pfam" id="PF19055">
    <property type="entry name" value="ABC2_membrane_7"/>
    <property type="match status" value="1"/>
</dbReference>
<evidence type="ECO:0000256" key="9">
    <source>
        <dbReference type="SAM" id="MobiDB-lite"/>
    </source>
</evidence>
<keyword evidence="8 10" id="KW-0472">Membrane</keyword>
<name>A0A9P7RPQ0_9AGAR</name>
<dbReference type="InterPro" id="IPR003593">
    <property type="entry name" value="AAA+_ATPase"/>
</dbReference>
<evidence type="ECO:0000256" key="3">
    <source>
        <dbReference type="ARBA" id="ARBA00022448"/>
    </source>
</evidence>
<dbReference type="Pfam" id="PF06422">
    <property type="entry name" value="PDR_CDR"/>
    <property type="match status" value="2"/>
</dbReference>
<proteinExistence type="inferred from homology"/>
<evidence type="ECO:0000256" key="1">
    <source>
        <dbReference type="ARBA" id="ARBA00004141"/>
    </source>
</evidence>
<dbReference type="InterPro" id="IPR010929">
    <property type="entry name" value="PDR_CDR_ABC"/>
</dbReference>
<feature type="transmembrane region" description="Helical" evidence="10">
    <location>
        <begin position="407"/>
        <end position="425"/>
    </location>
</feature>
<dbReference type="PANTHER" id="PTHR19241">
    <property type="entry name" value="ATP-BINDING CASSETTE TRANSPORTER"/>
    <property type="match status" value="1"/>
</dbReference>
<feature type="transmembrane region" description="Helical" evidence="10">
    <location>
        <begin position="1085"/>
        <end position="1102"/>
    </location>
</feature>
<feature type="transmembrane region" description="Helical" evidence="10">
    <location>
        <begin position="513"/>
        <end position="534"/>
    </location>
</feature>
<feature type="compositionally biased region" description="Low complexity" evidence="9">
    <location>
        <begin position="720"/>
        <end position="735"/>
    </location>
</feature>
<feature type="transmembrane region" description="Helical" evidence="10">
    <location>
        <begin position="1223"/>
        <end position="1243"/>
    </location>
</feature>
<dbReference type="InterPro" id="IPR043926">
    <property type="entry name" value="ABCG_dom"/>
</dbReference>
<dbReference type="GO" id="GO:0016887">
    <property type="term" value="F:ATP hydrolysis activity"/>
    <property type="evidence" value="ECO:0007669"/>
    <property type="project" value="InterPro"/>
</dbReference>
<dbReference type="Pfam" id="PF00005">
    <property type="entry name" value="ABC_tran"/>
    <property type="match status" value="2"/>
</dbReference>
<dbReference type="Gene3D" id="3.40.50.300">
    <property type="entry name" value="P-loop containing nucleotide triphosphate hydrolases"/>
    <property type="match status" value="2"/>
</dbReference>
<dbReference type="PROSITE" id="PS00211">
    <property type="entry name" value="ABC_TRANSPORTER_1"/>
    <property type="match status" value="1"/>
</dbReference>
<dbReference type="CDD" id="cd03233">
    <property type="entry name" value="ABCG_PDR_domain1"/>
    <property type="match status" value="1"/>
</dbReference>
<organism evidence="12 13">
    <name type="scientific">Marasmius oreades</name>
    <name type="common">fairy-ring Marasmius</name>
    <dbReference type="NCBI Taxonomy" id="181124"/>
    <lineage>
        <taxon>Eukaryota</taxon>
        <taxon>Fungi</taxon>
        <taxon>Dikarya</taxon>
        <taxon>Basidiomycota</taxon>
        <taxon>Agaricomycotina</taxon>
        <taxon>Agaricomycetes</taxon>
        <taxon>Agaricomycetidae</taxon>
        <taxon>Agaricales</taxon>
        <taxon>Marasmiineae</taxon>
        <taxon>Marasmiaceae</taxon>
        <taxon>Marasmius</taxon>
    </lineage>
</organism>
<dbReference type="RefSeq" id="XP_043003992.1">
    <property type="nucleotide sequence ID" value="XM_043158639.1"/>
</dbReference>
<dbReference type="GO" id="GO:0005524">
    <property type="term" value="F:ATP binding"/>
    <property type="evidence" value="ECO:0007669"/>
    <property type="project" value="UniProtKB-KW"/>
</dbReference>
<feature type="transmembrane region" description="Helical" evidence="10">
    <location>
        <begin position="481"/>
        <end position="507"/>
    </location>
</feature>
<evidence type="ECO:0000256" key="6">
    <source>
        <dbReference type="ARBA" id="ARBA00022840"/>
    </source>
</evidence>
<dbReference type="InterPro" id="IPR013525">
    <property type="entry name" value="ABC2_TM"/>
</dbReference>
<keyword evidence="4 10" id="KW-0812">Transmembrane</keyword>
<dbReference type="InterPro" id="IPR003439">
    <property type="entry name" value="ABC_transporter-like_ATP-bd"/>
</dbReference>